<name>S9R064_9RHOB</name>
<protein>
    <recommendedName>
        <fullName evidence="3">HTH cro/C1-type domain-containing protein</fullName>
    </recommendedName>
</protein>
<dbReference type="EMBL" id="APVH01000009">
    <property type="protein sequence ID" value="EPX85323.1"/>
    <property type="molecule type" value="Genomic_DNA"/>
</dbReference>
<organism evidence="1 2">
    <name type="scientific">Salipiger mucosus DSM 16094</name>
    <dbReference type="NCBI Taxonomy" id="1123237"/>
    <lineage>
        <taxon>Bacteria</taxon>
        <taxon>Pseudomonadati</taxon>
        <taxon>Pseudomonadota</taxon>
        <taxon>Alphaproteobacteria</taxon>
        <taxon>Rhodobacterales</taxon>
        <taxon>Roseobacteraceae</taxon>
        <taxon>Salipiger</taxon>
    </lineage>
</organism>
<dbReference type="STRING" id="1123237.Salmuc_02702"/>
<sequence length="136" mass="15347">MTDSPTTRLIADTIDACGKTQREIAEETGFERPNVVSMLKHGEMRMPVERIPPFSRATGIDPLVLTRTAMTDYMPEIWAVLTGSVPTVQEEVQFNIRAPSPVVERFKQLCLAERRSQGDMFGVLVHVWDGKVERMV</sequence>
<evidence type="ECO:0008006" key="3">
    <source>
        <dbReference type="Google" id="ProtNLM"/>
    </source>
</evidence>
<keyword evidence="2" id="KW-1185">Reference proteome</keyword>
<evidence type="ECO:0000313" key="1">
    <source>
        <dbReference type="EMBL" id="EPX85323.1"/>
    </source>
</evidence>
<evidence type="ECO:0000313" key="2">
    <source>
        <dbReference type="Proteomes" id="UP000015347"/>
    </source>
</evidence>
<dbReference type="OrthoDB" id="7859023at2"/>
<dbReference type="Proteomes" id="UP000015347">
    <property type="component" value="Unassembled WGS sequence"/>
</dbReference>
<reference evidence="2" key="1">
    <citation type="journal article" date="2014" name="Stand. Genomic Sci.">
        <title>Genome sequence of the exopolysaccharide-producing Salipiger mucosus type strain (DSM 16094(T)), a moderately halophilic member of the Roseobacter clade.</title>
        <authorList>
            <person name="Riedel T."/>
            <person name="Spring S."/>
            <person name="Fiebig A."/>
            <person name="Petersen J."/>
            <person name="Kyrpides N.C."/>
            <person name="Goker M."/>
            <person name="Klenk H.P."/>
        </authorList>
    </citation>
    <scope>NUCLEOTIDE SEQUENCE [LARGE SCALE GENOMIC DNA]</scope>
    <source>
        <strain evidence="2">DSM 16094</strain>
    </source>
</reference>
<comment type="caution">
    <text evidence="1">The sequence shown here is derived from an EMBL/GenBank/DDBJ whole genome shotgun (WGS) entry which is preliminary data.</text>
</comment>
<proteinExistence type="predicted"/>
<gene>
    <name evidence="1" type="ORF">Salmuc_02702</name>
</gene>
<dbReference type="RefSeq" id="WP_020039890.1">
    <property type="nucleotide sequence ID" value="NZ_KE557273.1"/>
</dbReference>
<dbReference type="AlphaFoldDB" id="S9R064"/>
<dbReference type="HOGENOM" id="CLU_1873972_0_0_5"/>
<dbReference type="eggNOG" id="ENOG5033IHW">
    <property type="taxonomic scope" value="Bacteria"/>
</dbReference>
<accession>S9R064</accession>